<evidence type="ECO:0000256" key="7">
    <source>
        <dbReference type="RuleBase" id="RU363032"/>
    </source>
</evidence>
<dbReference type="PROSITE" id="PS50928">
    <property type="entry name" value="ABC_TM1"/>
    <property type="match status" value="1"/>
</dbReference>
<proteinExistence type="inferred from homology"/>
<feature type="transmembrane region" description="Helical" evidence="7">
    <location>
        <begin position="108"/>
        <end position="127"/>
    </location>
</feature>
<feature type="transmembrane region" description="Helical" evidence="7">
    <location>
        <begin position="69"/>
        <end position="96"/>
    </location>
</feature>
<dbReference type="GO" id="GO:0055085">
    <property type="term" value="P:transmembrane transport"/>
    <property type="evidence" value="ECO:0007669"/>
    <property type="project" value="InterPro"/>
</dbReference>
<name>A0A9D1GHA6_9FIRM</name>
<dbReference type="PANTHER" id="PTHR43744:SF9">
    <property type="entry name" value="POLYGALACTURONAN_RHAMNOGALACTURONAN TRANSPORT SYSTEM PERMEASE PROTEIN YTCP"/>
    <property type="match status" value="1"/>
</dbReference>
<keyword evidence="2 7" id="KW-0813">Transport</keyword>
<keyword evidence="3" id="KW-1003">Cell membrane</keyword>
<evidence type="ECO:0000256" key="4">
    <source>
        <dbReference type="ARBA" id="ARBA00022692"/>
    </source>
</evidence>
<sequence>MGKKKIHLFDVINVILLVLLCAVIIVPIIFVINQSLMSNEDILKYGFTLIPKSINWDAYEYLLIKNSALLKSCAVSIGVTLFGTAANLVVTSMYAYGLSKKDLPFRGILTFAVFITMIFNGGLIPKYLLVTSLGLKNSFLALVLPILMVAWNTLILRNFFQAIPDGLLEAARLDGADEIQLFTKVVLPLSKSAIATVGLFYAVKHWNAWFDASIFLSDKSKWPMQLMLKEMLNSMQIASSSGAIDSIASTLPTESVKAAAIIITALPIIMVYPFVQKYFVKGVMVGSVKG</sequence>
<feature type="transmembrane region" description="Helical" evidence="7">
    <location>
        <begin position="12"/>
        <end position="32"/>
    </location>
</feature>
<evidence type="ECO:0000313" key="9">
    <source>
        <dbReference type="EMBL" id="HIT41120.1"/>
    </source>
</evidence>
<feature type="transmembrane region" description="Helical" evidence="7">
    <location>
        <begin position="139"/>
        <end position="160"/>
    </location>
</feature>
<feature type="domain" description="ABC transmembrane type-1" evidence="8">
    <location>
        <begin position="73"/>
        <end position="274"/>
    </location>
</feature>
<dbReference type="GO" id="GO:0005886">
    <property type="term" value="C:plasma membrane"/>
    <property type="evidence" value="ECO:0007669"/>
    <property type="project" value="UniProtKB-SubCell"/>
</dbReference>
<keyword evidence="6 7" id="KW-0472">Membrane</keyword>
<dbReference type="SUPFAM" id="SSF161098">
    <property type="entry name" value="MetI-like"/>
    <property type="match status" value="1"/>
</dbReference>
<protein>
    <submittedName>
        <fullName evidence="9">Carbohydrate ABC transporter permease</fullName>
    </submittedName>
</protein>
<dbReference type="InterPro" id="IPR000515">
    <property type="entry name" value="MetI-like"/>
</dbReference>
<dbReference type="Pfam" id="PF00528">
    <property type="entry name" value="BPD_transp_1"/>
    <property type="match status" value="1"/>
</dbReference>
<accession>A0A9D1GHA6</accession>
<evidence type="ECO:0000256" key="2">
    <source>
        <dbReference type="ARBA" id="ARBA00022448"/>
    </source>
</evidence>
<organism evidence="9 10">
    <name type="scientific">Candidatus Caccovicinus merdipullorum</name>
    <dbReference type="NCBI Taxonomy" id="2840724"/>
    <lineage>
        <taxon>Bacteria</taxon>
        <taxon>Bacillati</taxon>
        <taxon>Bacillota</taxon>
        <taxon>Clostridia</taxon>
        <taxon>Eubacteriales</taxon>
        <taxon>Candidatus Caccovicinus</taxon>
    </lineage>
</organism>
<evidence type="ECO:0000256" key="1">
    <source>
        <dbReference type="ARBA" id="ARBA00004651"/>
    </source>
</evidence>
<comment type="caution">
    <text evidence="9">The sequence shown here is derived from an EMBL/GenBank/DDBJ whole genome shotgun (WGS) entry which is preliminary data.</text>
</comment>
<evidence type="ECO:0000256" key="5">
    <source>
        <dbReference type="ARBA" id="ARBA00022989"/>
    </source>
</evidence>
<keyword evidence="4 7" id="KW-0812">Transmembrane</keyword>
<gene>
    <name evidence="9" type="ORF">IAB60_03295</name>
</gene>
<comment type="similarity">
    <text evidence="7">Belongs to the binding-protein-dependent transport system permease family.</text>
</comment>
<reference evidence="9" key="1">
    <citation type="submission" date="2020-10" db="EMBL/GenBank/DDBJ databases">
        <authorList>
            <person name="Gilroy R."/>
        </authorList>
    </citation>
    <scope>NUCLEOTIDE SEQUENCE</scope>
    <source>
        <strain evidence="9">CHK123-3438</strain>
    </source>
</reference>
<evidence type="ECO:0000256" key="3">
    <source>
        <dbReference type="ARBA" id="ARBA00022475"/>
    </source>
</evidence>
<evidence type="ECO:0000313" key="10">
    <source>
        <dbReference type="Proteomes" id="UP000886860"/>
    </source>
</evidence>
<dbReference type="EMBL" id="DVKS01000055">
    <property type="protein sequence ID" value="HIT41120.1"/>
    <property type="molecule type" value="Genomic_DNA"/>
</dbReference>
<evidence type="ECO:0000256" key="6">
    <source>
        <dbReference type="ARBA" id="ARBA00023136"/>
    </source>
</evidence>
<reference evidence="9" key="2">
    <citation type="journal article" date="2021" name="PeerJ">
        <title>Extensive microbial diversity within the chicken gut microbiome revealed by metagenomics and culture.</title>
        <authorList>
            <person name="Gilroy R."/>
            <person name="Ravi A."/>
            <person name="Getino M."/>
            <person name="Pursley I."/>
            <person name="Horton D.L."/>
            <person name="Alikhan N.F."/>
            <person name="Baker D."/>
            <person name="Gharbi K."/>
            <person name="Hall N."/>
            <person name="Watson M."/>
            <person name="Adriaenssens E.M."/>
            <person name="Foster-Nyarko E."/>
            <person name="Jarju S."/>
            <person name="Secka A."/>
            <person name="Antonio M."/>
            <person name="Oren A."/>
            <person name="Chaudhuri R.R."/>
            <person name="La Ragione R."/>
            <person name="Hildebrand F."/>
            <person name="Pallen M.J."/>
        </authorList>
    </citation>
    <scope>NUCLEOTIDE SEQUENCE</scope>
    <source>
        <strain evidence="9">CHK123-3438</strain>
    </source>
</reference>
<feature type="transmembrane region" description="Helical" evidence="7">
    <location>
        <begin position="258"/>
        <end position="275"/>
    </location>
</feature>
<dbReference type="PANTHER" id="PTHR43744">
    <property type="entry name" value="ABC TRANSPORTER PERMEASE PROTEIN MG189-RELATED-RELATED"/>
    <property type="match status" value="1"/>
</dbReference>
<dbReference type="Proteomes" id="UP000886860">
    <property type="component" value="Unassembled WGS sequence"/>
</dbReference>
<dbReference type="AlphaFoldDB" id="A0A9D1GHA6"/>
<comment type="subcellular location">
    <subcellularLocation>
        <location evidence="1 7">Cell membrane</location>
        <topology evidence="1 7">Multi-pass membrane protein</topology>
    </subcellularLocation>
</comment>
<keyword evidence="5 7" id="KW-1133">Transmembrane helix</keyword>
<dbReference type="Gene3D" id="1.10.3720.10">
    <property type="entry name" value="MetI-like"/>
    <property type="match status" value="1"/>
</dbReference>
<dbReference type="InterPro" id="IPR035906">
    <property type="entry name" value="MetI-like_sf"/>
</dbReference>
<evidence type="ECO:0000259" key="8">
    <source>
        <dbReference type="PROSITE" id="PS50928"/>
    </source>
</evidence>
<dbReference type="CDD" id="cd06261">
    <property type="entry name" value="TM_PBP2"/>
    <property type="match status" value="1"/>
</dbReference>
<feature type="transmembrane region" description="Helical" evidence="7">
    <location>
        <begin position="181"/>
        <end position="203"/>
    </location>
</feature>